<reference evidence="1" key="1">
    <citation type="submission" date="2018-05" db="EMBL/GenBank/DDBJ databases">
        <authorList>
            <person name="Lanie J.A."/>
            <person name="Ng W.-L."/>
            <person name="Kazmierczak K.M."/>
            <person name="Andrzejewski T.M."/>
            <person name="Davidsen T.M."/>
            <person name="Wayne K.J."/>
            <person name="Tettelin H."/>
            <person name="Glass J.I."/>
            <person name="Rusch D."/>
            <person name="Podicherti R."/>
            <person name="Tsui H.-C.T."/>
            <person name="Winkler M.E."/>
        </authorList>
    </citation>
    <scope>NUCLEOTIDE SEQUENCE</scope>
</reference>
<name>A0A381TGT0_9ZZZZ</name>
<evidence type="ECO:0000313" key="1">
    <source>
        <dbReference type="EMBL" id="SVA15332.1"/>
    </source>
</evidence>
<gene>
    <name evidence="1" type="ORF">METZ01_LOCUS68186</name>
</gene>
<organism evidence="1">
    <name type="scientific">marine metagenome</name>
    <dbReference type="NCBI Taxonomy" id="408172"/>
    <lineage>
        <taxon>unclassified sequences</taxon>
        <taxon>metagenomes</taxon>
        <taxon>ecological metagenomes</taxon>
    </lineage>
</organism>
<dbReference type="AlphaFoldDB" id="A0A381TGT0"/>
<accession>A0A381TGT0</accession>
<proteinExistence type="predicted"/>
<evidence type="ECO:0008006" key="2">
    <source>
        <dbReference type="Google" id="ProtNLM"/>
    </source>
</evidence>
<sequence length="199" mass="22121">MEKTMKNFRWHLMLLSLSLIVAMVCGCASAPPAPAEKTRITVGDYQPPSWVNKGSGAFKDADDEKVFYGVGLADGMKNLSLQRVTADDRAIASLATQMNAVVKRLKKDYESITASGQTSIERENVDNAMKLLVNETVSGSKIIDHWEHPGKNVLYSLARVQLKTFKKQIESHKELSSDSRDAIKKRAEKLHEEMAKEGL</sequence>
<dbReference type="EMBL" id="UINC01004574">
    <property type="protein sequence ID" value="SVA15332.1"/>
    <property type="molecule type" value="Genomic_DNA"/>
</dbReference>
<protein>
    <recommendedName>
        <fullName evidence="2">LPP20 lipoprotein</fullName>
    </recommendedName>
</protein>
<dbReference type="PROSITE" id="PS51257">
    <property type="entry name" value="PROKAR_LIPOPROTEIN"/>
    <property type="match status" value="1"/>
</dbReference>